<comment type="caution">
    <text evidence="3">The sequence shown here is derived from an EMBL/GenBank/DDBJ whole genome shotgun (WGS) entry which is preliminary data.</text>
</comment>
<dbReference type="InterPro" id="IPR049712">
    <property type="entry name" value="Poly_export"/>
</dbReference>
<accession>A0A5C5Y1D1</accession>
<evidence type="ECO:0000259" key="2">
    <source>
        <dbReference type="Pfam" id="PF02563"/>
    </source>
</evidence>
<accession>A0A5C6FZ26</accession>
<reference evidence="5 6" key="1">
    <citation type="submission" date="2019-02" db="EMBL/GenBank/DDBJ databases">
        <title>Deep-cultivation of Planctomycetes and their phenomic and genomic characterization uncovers novel biology.</title>
        <authorList>
            <person name="Wiegand S."/>
            <person name="Jogler M."/>
            <person name="Boedeker C."/>
            <person name="Pinto D."/>
            <person name="Vollmers J."/>
            <person name="Rivas-Marin E."/>
            <person name="Kohn T."/>
            <person name="Peeters S.H."/>
            <person name="Heuer A."/>
            <person name="Rast P."/>
            <person name="Oberbeckmann S."/>
            <person name="Bunk B."/>
            <person name="Jeske O."/>
            <person name="Meyerdierks A."/>
            <person name="Storesund J.E."/>
            <person name="Kallscheuer N."/>
            <person name="Luecker S."/>
            <person name="Lage O.M."/>
            <person name="Pohl T."/>
            <person name="Merkel B.J."/>
            <person name="Hornburger P."/>
            <person name="Mueller R.-W."/>
            <person name="Bruemmer F."/>
            <person name="Labrenz M."/>
            <person name="Spormann A.M."/>
            <person name="Op Den Camp H."/>
            <person name="Overmann J."/>
            <person name="Amann R."/>
            <person name="Jetten M.S.M."/>
            <person name="Mascher T."/>
            <person name="Medema M.H."/>
            <person name="Devos D.P."/>
            <person name="Kaster A.-K."/>
            <person name="Ovreas L."/>
            <person name="Rohde M."/>
            <person name="Galperin M.Y."/>
            <person name="Jogler C."/>
        </authorList>
    </citation>
    <scope>NUCLEOTIDE SEQUENCE [LARGE SCALE GENOMIC DNA]</scope>
    <source>
        <strain evidence="3 6">Pan14r</strain>
        <strain evidence="4 5">V7</strain>
    </source>
</reference>
<dbReference type="Pfam" id="PF02563">
    <property type="entry name" value="Poly_export"/>
    <property type="match status" value="1"/>
</dbReference>
<dbReference type="AlphaFoldDB" id="A0A5C5Y1D1"/>
<dbReference type="PANTHER" id="PTHR33619">
    <property type="entry name" value="POLYSACCHARIDE EXPORT PROTEIN GFCE-RELATED"/>
    <property type="match status" value="1"/>
</dbReference>
<keyword evidence="6" id="KW-1185">Reference proteome</keyword>
<evidence type="ECO:0000313" key="6">
    <source>
        <dbReference type="Proteomes" id="UP000317238"/>
    </source>
</evidence>
<name>A0A5C5Y1D1_9PLAN</name>
<feature type="domain" description="Polysaccharide export protein N-terminal" evidence="2">
    <location>
        <begin position="75"/>
        <end position="166"/>
    </location>
</feature>
<gene>
    <name evidence="3" type="ORF">Pan14r_03540</name>
    <name evidence="4" type="ORF">V7x_31690</name>
</gene>
<protein>
    <submittedName>
        <fullName evidence="3">Polysaccharide biosynthesis/export protein</fullName>
    </submittedName>
</protein>
<evidence type="ECO:0000256" key="1">
    <source>
        <dbReference type="ARBA" id="ARBA00022729"/>
    </source>
</evidence>
<sequence>MPLSKQTWLSAVTKRMGRVCVTATLGLLAIANTGCHLVSSARHAIPAHRLDPNLFDCPRDDLAPLPYAALGQEKPMEHLIGPGDVLGVYVFGVFPPGEDDTPVQNRAQAVNQRYYPPRGTVVGPTTGLPVTVDINGEVDLPLIDRVNVQGLSLTQATDKIRKTYREADMIAAGRERVSVGLITPRVKRVVVLREDTPATPVALASPQAVDEVHRGSGEVIDLPVYESDVLHALAATGGLPGTDAERELYVIRRSPTIDYRFMNIEQLQSMVDTLGPESGVVRIPLVGCPDQPIPFTEQDIKLDEGDVLFVPRRNEYFTTGGMLPGARIPLPRDRDIDVIEAIAMATGSAGGPLGRDGGVLAGAGVSYMREPTRVLILRDLPDNRQITIRVDLDRAMKDKKERIRILPDDVVMLYFKPGSATLNSTLNYIPSAVVGLMIRDAD</sequence>
<organism evidence="3 6">
    <name type="scientific">Crateriforma conspicua</name>
    <dbReference type="NCBI Taxonomy" id="2527996"/>
    <lineage>
        <taxon>Bacteria</taxon>
        <taxon>Pseudomonadati</taxon>
        <taxon>Planctomycetota</taxon>
        <taxon>Planctomycetia</taxon>
        <taxon>Planctomycetales</taxon>
        <taxon>Planctomycetaceae</taxon>
        <taxon>Crateriforma</taxon>
    </lineage>
</organism>
<evidence type="ECO:0000313" key="3">
    <source>
        <dbReference type="EMBL" id="TWT68115.1"/>
    </source>
</evidence>
<evidence type="ECO:0000313" key="4">
    <source>
        <dbReference type="EMBL" id="TWU67594.1"/>
    </source>
</evidence>
<dbReference type="InterPro" id="IPR003715">
    <property type="entry name" value="Poly_export_N"/>
</dbReference>
<proteinExistence type="predicted"/>
<keyword evidence="1" id="KW-0732">Signal</keyword>
<dbReference type="OrthoDB" id="233929at2"/>
<dbReference type="Proteomes" id="UP000317238">
    <property type="component" value="Unassembled WGS sequence"/>
</dbReference>
<dbReference type="EMBL" id="SJPZ01000001">
    <property type="protein sequence ID" value="TWU67594.1"/>
    <property type="molecule type" value="Genomic_DNA"/>
</dbReference>
<dbReference type="RefSeq" id="WP_145297103.1">
    <property type="nucleotide sequence ID" value="NZ_CP036319.1"/>
</dbReference>
<dbReference type="Gene3D" id="3.30.1950.10">
    <property type="entry name" value="wza like domain"/>
    <property type="match status" value="1"/>
</dbReference>
<dbReference type="PANTHER" id="PTHR33619:SF3">
    <property type="entry name" value="POLYSACCHARIDE EXPORT PROTEIN GFCE-RELATED"/>
    <property type="match status" value="1"/>
</dbReference>
<dbReference type="EMBL" id="SJPL01000001">
    <property type="protein sequence ID" value="TWT68115.1"/>
    <property type="molecule type" value="Genomic_DNA"/>
</dbReference>
<dbReference type="Proteomes" id="UP000316476">
    <property type="component" value="Unassembled WGS sequence"/>
</dbReference>
<evidence type="ECO:0000313" key="5">
    <source>
        <dbReference type="Proteomes" id="UP000316476"/>
    </source>
</evidence>
<dbReference type="GO" id="GO:0015159">
    <property type="term" value="F:polysaccharide transmembrane transporter activity"/>
    <property type="evidence" value="ECO:0007669"/>
    <property type="project" value="InterPro"/>
</dbReference>